<protein>
    <submittedName>
        <fullName evidence="3">Copine C-terminal domain-containing protein</fullName>
    </submittedName>
</protein>
<dbReference type="GO" id="GO:0071277">
    <property type="term" value="P:cellular response to calcium ion"/>
    <property type="evidence" value="ECO:0007669"/>
    <property type="project" value="TreeGrafter"/>
</dbReference>
<accession>A0A915E7K2</accession>
<dbReference type="InterPro" id="IPR036465">
    <property type="entry name" value="vWFA_dom_sf"/>
</dbReference>
<dbReference type="Proteomes" id="UP000887574">
    <property type="component" value="Unplaced"/>
</dbReference>
<evidence type="ECO:0000259" key="1">
    <source>
        <dbReference type="Pfam" id="PF07002"/>
    </source>
</evidence>
<dbReference type="SUPFAM" id="SSF49562">
    <property type="entry name" value="C2 domain (Calcium/lipid-binding domain, CaLB)"/>
    <property type="match status" value="1"/>
</dbReference>
<dbReference type="InterPro" id="IPR035892">
    <property type="entry name" value="C2_domain_sf"/>
</dbReference>
<organism evidence="2 3">
    <name type="scientific">Ditylenchus dipsaci</name>
    <dbReference type="NCBI Taxonomy" id="166011"/>
    <lineage>
        <taxon>Eukaryota</taxon>
        <taxon>Metazoa</taxon>
        <taxon>Ecdysozoa</taxon>
        <taxon>Nematoda</taxon>
        <taxon>Chromadorea</taxon>
        <taxon>Rhabditida</taxon>
        <taxon>Tylenchina</taxon>
        <taxon>Tylenchomorpha</taxon>
        <taxon>Sphaerularioidea</taxon>
        <taxon>Anguinidae</taxon>
        <taxon>Anguininae</taxon>
        <taxon>Ditylenchus</taxon>
    </lineage>
</organism>
<proteinExistence type="predicted"/>
<dbReference type="InterPro" id="IPR010734">
    <property type="entry name" value="Copine_C"/>
</dbReference>
<evidence type="ECO:0000313" key="2">
    <source>
        <dbReference type="Proteomes" id="UP000887574"/>
    </source>
</evidence>
<reference evidence="3" key="1">
    <citation type="submission" date="2022-11" db="UniProtKB">
        <authorList>
            <consortium name="WormBaseParasite"/>
        </authorList>
    </citation>
    <scope>IDENTIFICATION</scope>
</reference>
<evidence type="ECO:0000313" key="3">
    <source>
        <dbReference type="WBParaSite" id="jg3406"/>
    </source>
</evidence>
<dbReference type="WBParaSite" id="jg3406">
    <property type="protein sequence ID" value="jg3406"/>
    <property type="gene ID" value="jg3406"/>
</dbReference>
<keyword evidence="2" id="KW-1185">Reference proteome</keyword>
<dbReference type="Gene3D" id="2.60.40.150">
    <property type="entry name" value="C2 domain"/>
    <property type="match status" value="1"/>
</dbReference>
<dbReference type="AlphaFoldDB" id="A0A915E7K2"/>
<dbReference type="GO" id="GO:0005544">
    <property type="term" value="F:calcium-dependent phospholipid binding"/>
    <property type="evidence" value="ECO:0007669"/>
    <property type="project" value="InterPro"/>
</dbReference>
<name>A0A915E7K2_9BILA</name>
<dbReference type="InterPro" id="IPR045052">
    <property type="entry name" value="Copine"/>
</dbReference>
<dbReference type="GO" id="GO:0005886">
    <property type="term" value="C:plasma membrane"/>
    <property type="evidence" value="ECO:0007669"/>
    <property type="project" value="TreeGrafter"/>
</dbReference>
<dbReference type="Pfam" id="PF07002">
    <property type="entry name" value="Copine"/>
    <property type="match status" value="1"/>
</dbReference>
<sequence length="471" mass="52287">MAQEEAVHLNISCVCLPSECSQGVRVAVTANLEGTSFQREVPIIVRLDANQQLKFLVYQVDAETEVLVRKFAEVEVSLMTLLTNPGNVALSLQQEYSDDSPHSCPYFIMELTSSSPGREPILLYRSEVAHNCENPRWREFVLPTTFFPTSTEWLLQISCFNFNNNAEDTLMGRFSTTFYQLLGTQGSNKFALRNGPKRKENASMELVQLRTREDTPSFVNLLKSGLQMHFTLAIDFTTNNGGPNTANSLHFMHPHNPNVYMNALNSVCSSIFKFDKLDRVSLLGFGAKIPPSFEFSQCFALNGDVNNSYVKGIDEVMNCYRNSAISILPYAPTEYSGVIHHVVRLAKASLRTANGFYFTLIILTNGSIKNTKDTIDTIVQASELPISIVFVALGNADNPIGTAGDASKLLHLVSPSLKSSKNTPLRREVVSLAVNNQAHAHPTLDNSSLAQKVLSSIPRQATLWELQRRTN</sequence>
<dbReference type="SUPFAM" id="SSF53300">
    <property type="entry name" value="vWA-like"/>
    <property type="match status" value="1"/>
</dbReference>
<dbReference type="PANTHER" id="PTHR10857:SF111">
    <property type="entry name" value="VWFA DOMAIN-CONTAINING PROTEIN"/>
    <property type="match status" value="1"/>
</dbReference>
<feature type="domain" description="Copine C-terminal" evidence="1">
    <location>
        <begin position="248"/>
        <end position="464"/>
    </location>
</feature>
<dbReference type="PANTHER" id="PTHR10857">
    <property type="entry name" value="COPINE"/>
    <property type="match status" value="1"/>
</dbReference>